<accession>A0A914VSZ9</accession>
<feature type="compositionally biased region" description="Basic and acidic residues" evidence="1">
    <location>
        <begin position="345"/>
        <end position="358"/>
    </location>
</feature>
<feature type="region of interest" description="Disordered" evidence="1">
    <location>
        <begin position="431"/>
        <end position="486"/>
    </location>
</feature>
<proteinExistence type="predicted"/>
<name>A0A914VSZ9_9BILA</name>
<keyword evidence="2" id="KW-1185">Reference proteome</keyword>
<organism evidence="2 3">
    <name type="scientific">Plectus sambesii</name>
    <dbReference type="NCBI Taxonomy" id="2011161"/>
    <lineage>
        <taxon>Eukaryota</taxon>
        <taxon>Metazoa</taxon>
        <taxon>Ecdysozoa</taxon>
        <taxon>Nematoda</taxon>
        <taxon>Chromadorea</taxon>
        <taxon>Plectida</taxon>
        <taxon>Plectina</taxon>
        <taxon>Plectoidea</taxon>
        <taxon>Plectidae</taxon>
        <taxon>Plectus</taxon>
    </lineage>
</organism>
<feature type="compositionally biased region" description="Pro residues" evidence="1">
    <location>
        <begin position="326"/>
        <end position="337"/>
    </location>
</feature>
<feature type="region of interest" description="Disordered" evidence="1">
    <location>
        <begin position="268"/>
        <end position="376"/>
    </location>
</feature>
<dbReference type="Proteomes" id="UP000887566">
    <property type="component" value="Unplaced"/>
</dbReference>
<sequence length="573" mass="64202">MHRGGRAPTLPPPLRIPPPSLASPVSPEAEDPDSATSWRSYYSSYSESEFLRSSVENLKAVYLDQVRRDELRHRVHRTTPTPQLVSTVANSLPNIAEAAHESSNEETYGSPLLARRAQPETKPSPSEPPPLPQSAPPPLDKGDRSKKVALYPTGTADKPVSEKTPVVRPRERTIFESKPRPTPPDVLSEKSPAPPQEDRVVFESQPLSPTHQPKSILKSAPSTSSSAVPHSGGGAYGRSETVSETIISSTSEQRMAAWRSGYEIVETSTHRPASTLPYQPSLNDQATMEREPVSEQMSATEEYYRQQEFDYEQRQRDQYRHQQHSGPPPVAPKPPKQPLSGSELELNKHNGGLDDRRVVVWPPNSDHRRRPASAMARSITDPDRIEEYQRQKQQEAEAIRHREEVLIHQQHKQIQALQKQQHRLYTQAIQEEGGQGPPPQIMPRPPSSQPLHHFGQSQPSAHTNHMMSPPPSSLSQPINDQQQGHQPLSLRVFETRPISSLSVSDLTDPRDYMLSPGGSTWKRSYVVDQATSADRLKNEIVTSDELLDKEAYYVDLLARRDAFVEKVELPPQV</sequence>
<feature type="compositionally biased region" description="Basic and acidic residues" evidence="1">
    <location>
        <begin position="302"/>
        <end position="320"/>
    </location>
</feature>
<feature type="compositionally biased region" description="Pro residues" evidence="1">
    <location>
        <begin position="125"/>
        <end position="139"/>
    </location>
</feature>
<evidence type="ECO:0000313" key="2">
    <source>
        <dbReference type="Proteomes" id="UP000887566"/>
    </source>
</evidence>
<protein>
    <submittedName>
        <fullName evidence="3">Uncharacterized protein</fullName>
    </submittedName>
</protein>
<feature type="compositionally biased region" description="Polar residues" evidence="1">
    <location>
        <begin position="455"/>
        <end position="466"/>
    </location>
</feature>
<reference evidence="3" key="1">
    <citation type="submission" date="2022-11" db="UniProtKB">
        <authorList>
            <consortium name="WormBaseParasite"/>
        </authorList>
    </citation>
    <scope>IDENTIFICATION</scope>
</reference>
<feature type="compositionally biased region" description="Basic and acidic residues" evidence="1">
    <location>
        <begin position="168"/>
        <end position="179"/>
    </location>
</feature>
<dbReference type="AlphaFoldDB" id="A0A914VSZ9"/>
<evidence type="ECO:0000313" key="3">
    <source>
        <dbReference type="WBParaSite" id="PSAMB.scaffold2491size22921.g18072.t1"/>
    </source>
</evidence>
<feature type="compositionally biased region" description="Polar residues" evidence="1">
    <location>
        <begin position="268"/>
        <end position="286"/>
    </location>
</feature>
<feature type="region of interest" description="Disordered" evidence="1">
    <location>
        <begin position="1"/>
        <end position="38"/>
    </location>
</feature>
<feature type="region of interest" description="Disordered" evidence="1">
    <location>
        <begin position="66"/>
        <end position="242"/>
    </location>
</feature>
<evidence type="ECO:0000256" key="1">
    <source>
        <dbReference type="SAM" id="MobiDB-lite"/>
    </source>
</evidence>
<feature type="compositionally biased region" description="Pro residues" evidence="1">
    <location>
        <begin position="9"/>
        <end position="21"/>
    </location>
</feature>
<feature type="compositionally biased region" description="Polar residues" evidence="1">
    <location>
        <begin position="78"/>
        <end position="93"/>
    </location>
</feature>
<feature type="compositionally biased region" description="Pro residues" evidence="1">
    <location>
        <begin position="436"/>
        <end position="448"/>
    </location>
</feature>
<dbReference type="WBParaSite" id="PSAMB.scaffold2491size22921.g18072.t1">
    <property type="protein sequence ID" value="PSAMB.scaffold2491size22921.g18072.t1"/>
    <property type="gene ID" value="PSAMB.scaffold2491size22921.g18072"/>
</dbReference>